<sequence>MNNKSVIAFVLVYLLVGYILAIQPYDMSREYFDLIVYQFLPVITVSYVFLIVFGKVGREKLWVLQTKELDKDFGFNKWQVLLFSGIMAYPVFAILLQPIYQAPKMLTYLTGNEVCYTGQAISVRDNVKKMPYLNELAIRNASTEIEFYFSESRLLDAEVSVGSSIVVCGKQDWFGLYVNSVSLAK</sequence>
<evidence type="ECO:0000313" key="2">
    <source>
        <dbReference type="EMBL" id="KXF83259.1"/>
    </source>
</evidence>
<protein>
    <submittedName>
        <fullName evidence="2">Uncharacterized protein</fullName>
    </submittedName>
</protein>
<keyword evidence="3" id="KW-1185">Reference proteome</keyword>
<evidence type="ECO:0000313" key="3">
    <source>
        <dbReference type="Proteomes" id="UP000070529"/>
    </source>
</evidence>
<reference evidence="2 3" key="1">
    <citation type="submission" date="2015-11" db="EMBL/GenBank/DDBJ databases">
        <title>Genomic Taxonomy of the Vibrionaceae.</title>
        <authorList>
            <person name="Gomez-Gil B."/>
            <person name="Enciso-Ibarra J."/>
        </authorList>
    </citation>
    <scope>NUCLEOTIDE SEQUENCE [LARGE SCALE GENOMIC DNA]</scope>
    <source>
        <strain evidence="2 3">CAIM 912</strain>
    </source>
</reference>
<dbReference type="STRING" id="294935.ATN88_06135"/>
<organism evidence="2 3">
    <name type="scientific">Enterovibrio coralii</name>
    <dbReference type="NCBI Taxonomy" id="294935"/>
    <lineage>
        <taxon>Bacteria</taxon>
        <taxon>Pseudomonadati</taxon>
        <taxon>Pseudomonadota</taxon>
        <taxon>Gammaproteobacteria</taxon>
        <taxon>Vibrionales</taxon>
        <taxon>Vibrionaceae</taxon>
        <taxon>Enterovibrio</taxon>
    </lineage>
</organism>
<dbReference type="Proteomes" id="UP000070529">
    <property type="component" value="Unassembled WGS sequence"/>
</dbReference>
<keyword evidence="1" id="KW-0812">Transmembrane</keyword>
<gene>
    <name evidence="2" type="ORF">ATN88_06135</name>
</gene>
<accession>A0A135ICU1</accession>
<dbReference type="RefSeq" id="WP_067411299.1">
    <property type="nucleotide sequence ID" value="NZ_LNTY01000006.1"/>
</dbReference>
<name>A0A135ICU1_9GAMM</name>
<feature type="transmembrane region" description="Helical" evidence="1">
    <location>
        <begin position="34"/>
        <end position="54"/>
    </location>
</feature>
<keyword evidence="1" id="KW-1133">Transmembrane helix</keyword>
<dbReference type="AlphaFoldDB" id="A0A135ICU1"/>
<proteinExistence type="predicted"/>
<dbReference type="EMBL" id="LNTY01000006">
    <property type="protein sequence ID" value="KXF83259.1"/>
    <property type="molecule type" value="Genomic_DNA"/>
</dbReference>
<feature type="transmembrane region" description="Helical" evidence="1">
    <location>
        <begin position="78"/>
        <end position="96"/>
    </location>
</feature>
<comment type="caution">
    <text evidence="2">The sequence shown here is derived from an EMBL/GenBank/DDBJ whole genome shotgun (WGS) entry which is preliminary data.</text>
</comment>
<feature type="transmembrane region" description="Helical" evidence="1">
    <location>
        <begin position="6"/>
        <end position="22"/>
    </location>
</feature>
<keyword evidence="1" id="KW-0472">Membrane</keyword>
<evidence type="ECO:0000256" key="1">
    <source>
        <dbReference type="SAM" id="Phobius"/>
    </source>
</evidence>